<sequence>MNAEQSSERNEATAAGNGMTSPKSSSSSNAPSSSNAVSSKPTSPASNQSEPKVPSLRIVISSSGSTSGSTSATSSVSQSTSDINKVSSSNTLSGQSSTSSKNLPYVVSSSTTAADPNEEVGTSEYEMSALSGVSTSANVSTSGRVTRSSQRAAQQQQQKGDGDSERHSTSPTSTSSSLGKRDSSVKETVEPNQASAAGGSGSVKDEKSELKDQMPRKRKLRNKQPNQNQQGNKQASEQDEDNESTSSSTSSGVGGANCGSTSAVSTEKELKNAKEFQMPSYNCYHMYLNIRKQVDKRRRQMFPVQPKAPQGFKDYLLNKGSYLLEGKLCLPDSAGNGKNVPVMAPPPAILKPGTGLYNLHIDQERTRHKLRLRHLIEREKLQLSTEQEVLRVHGRAALAMANQSVPFSVCTILKDEEIYNTIESESDSTSTESVQNSSASNVSRNEYQRTTYTTSANNTNSATDLVTLTGNPGGPGARSRYNGRLFISWLQDVDDKWEKIKADTISRQKRESESLHAIQKLEWEWKMKEVGACDVKTSPLIDDTLVPAVQVSEDFDLLPV</sequence>
<feature type="compositionally biased region" description="Low complexity" evidence="1">
    <location>
        <begin position="223"/>
        <end position="234"/>
    </location>
</feature>
<keyword evidence="3" id="KW-1185">Reference proteome</keyword>
<feature type="compositionally biased region" description="Polar residues" evidence="1">
    <location>
        <begin position="131"/>
        <end position="146"/>
    </location>
</feature>
<feature type="compositionally biased region" description="Basic and acidic residues" evidence="1">
    <location>
        <begin position="1"/>
        <end position="11"/>
    </location>
</feature>
<gene>
    <name evidence="2" type="ORF">B4U80_03787</name>
</gene>
<feature type="region of interest" description="Disordered" evidence="1">
    <location>
        <begin position="1"/>
        <end position="261"/>
    </location>
</feature>
<evidence type="ECO:0000313" key="2">
    <source>
        <dbReference type="EMBL" id="RWS25197.1"/>
    </source>
</evidence>
<dbReference type="InterPro" id="IPR053210">
    <property type="entry name" value="ANKRD12"/>
</dbReference>
<feature type="compositionally biased region" description="Low complexity" evidence="1">
    <location>
        <begin position="423"/>
        <end position="433"/>
    </location>
</feature>
<dbReference type="Proteomes" id="UP000288716">
    <property type="component" value="Unassembled WGS sequence"/>
</dbReference>
<feature type="compositionally biased region" description="Low complexity" evidence="1">
    <location>
        <begin position="61"/>
        <end position="100"/>
    </location>
</feature>
<feature type="region of interest" description="Disordered" evidence="1">
    <location>
        <begin position="423"/>
        <end position="447"/>
    </location>
</feature>
<evidence type="ECO:0008006" key="4">
    <source>
        <dbReference type="Google" id="ProtNLM"/>
    </source>
</evidence>
<feature type="compositionally biased region" description="Basic and acidic residues" evidence="1">
    <location>
        <begin position="203"/>
        <end position="215"/>
    </location>
</feature>
<evidence type="ECO:0000313" key="3">
    <source>
        <dbReference type="Proteomes" id="UP000288716"/>
    </source>
</evidence>
<dbReference type="GO" id="GO:0005654">
    <property type="term" value="C:nucleoplasm"/>
    <property type="evidence" value="ECO:0007669"/>
    <property type="project" value="TreeGrafter"/>
</dbReference>
<feature type="compositionally biased region" description="Low complexity" evidence="1">
    <location>
        <begin position="20"/>
        <end position="44"/>
    </location>
</feature>
<dbReference type="AlphaFoldDB" id="A0A443SCG1"/>
<organism evidence="2 3">
    <name type="scientific">Leptotrombidium deliense</name>
    <dbReference type="NCBI Taxonomy" id="299467"/>
    <lineage>
        <taxon>Eukaryota</taxon>
        <taxon>Metazoa</taxon>
        <taxon>Ecdysozoa</taxon>
        <taxon>Arthropoda</taxon>
        <taxon>Chelicerata</taxon>
        <taxon>Arachnida</taxon>
        <taxon>Acari</taxon>
        <taxon>Acariformes</taxon>
        <taxon>Trombidiformes</taxon>
        <taxon>Prostigmata</taxon>
        <taxon>Anystina</taxon>
        <taxon>Parasitengona</taxon>
        <taxon>Trombiculoidea</taxon>
        <taxon>Trombiculidae</taxon>
        <taxon>Leptotrombidium</taxon>
    </lineage>
</organism>
<proteinExistence type="predicted"/>
<comment type="caution">
    <text evidence="2">The sequence shown here is derived from an EMBL/GenBank/DDBJ whole genome shotgun (WGS) entry which is preliminary data.</text>
</comment>
<dbReference type="EMBL" id="NCKV01003968">
    <property type="protein sequence ID" value="RWS25197.1"/>
    <property type="molecule type" value="Genomic_DNA"/>
</dbReference>
<accession>A0A443SCG1</accession>
<reference evidence="2 3" key="1">
    <citation type="journal article" date="2018" name="Gigascience">
        <title>Genomes of trombidid mites reveal novel predicted allergens and laterally-transferred genes associated with secondary metabolism.</title>
        <authorList>
            <person name="Dong X."/>
            <person name="Chaisiri K."/>
            <person name="Xia D."/>
            <person name="Armstrong S.D."/>
            <person name="Fang Y."/>
            <person name="Donnelly M.J."/>
            <person name="Kadowaki T."/>
            <person name="McGarry J.W."/>
            <person name="Darby A.C."/>
            <person name="Makepeace B.L."/>
        </authorList>
    </citation>
    <scope>NUCLEOTIDE SEQUENCE [LARGE SCALE GENOMIC DNA]</scope>
    <source>
        <strain evidence="2">UoL-UT</strain>
    </source>
</reference>
<dbReference type="STRING" id="299467.A0A443SCG1"/>
<feature type="compositionally biased region" description="Polar residues" evidence="1">
    <location>
        <begin position="434"/>
        <end position="447"/>
    </location>
</feature>
<dbReference type="OrthoDB" id="5806726at2759"/>
<name>A0A443SCG1_9ACAR</name>
<feature type="compositionally biased region" description="Basic and acidic residues" evidence="1">
    <location>
        <begin position="179"/>
        <end position="189"/>
    </location>
</feature>
<protein>
    <recommendedName>
        <fullName evidence="4">Ankyrin repeat domain-containing protein 12</fullName>
    </recommendedName>
</protein>
<feature type="compositionally biased region" description="Low complexity" evidence="1">
    <location>
        <begin position="147"/>
        <end position="158"/>
    </location>
</feature>
<dbReference type="PANTHER" id="PTHR24149:SF14">
    <property type="entry name" value="ANKYRIN REPEAT DOMAIN 12"/>
    <property type="match status" value="1"/>
</dbReference>
<evidence type="ECO:0000256" key="1">
    <source>
        <dbReference type="SAM" id="MobiDB-lite"/>
    </source>
</evidence>
<dbReference type="PANTHER" id="PTHR24149">
    <property type="entry name" value="ANKYRIN REPEAT DOMAIN-CONTAINING PROTEIN 12"/>
    <property type="match status" value="1"/>
</dbReference>
<dbReference type="VEuPathDB" id="VectorBase:LDEU006843"/>